<dbReference type="AlphaFoldDB" id="A0A6G6SMY5"/>
<dbReference type="EMBL" id="CP047344">
    <property type="protein sequence ID" value="QIF95151.1"/>
    <property type="molecule type" value="Genomic_DNA"/>
</dbReference>
<evidence type="ECO:0000256" key="1">
    <source>
        <dbReference type="SAM" id="SignalP"/>
    </source>
</evidence>
<keyword evidence="3" id="KW-1185">Reference proteome</keyword>
<sequence>MIKGFFTVAVIALISFNCFALPEPQDKEVYNTFSASLKNRLVESEMNALHNGKNSFVLSEYFLNPLSDSYIYSEYKNNEILANKKYKNKEIRIVAVAESISEDFTGRGIIRTLSPEVFSGSAILNIDKNDKYILSLSSGDRIDMVCKGGGFVMGSPVLNDCVSTRDFVIKHMGKGEIRDSLENLIDGVSYVLYTQYFDIIGNNCKSRVECESFISNIFQNKITAKSLGLDDEEKEKRLASLFVFINKHEKELNDKYPHASKVISGFIKAK</sequence>
<feature type="chain" id="PRO_5026134540" evidence="1">
    <location>
        <begin position="21"/>
        <end position="270"/>
    </location>
</feature>
<evidence type="ECO:0000313" key="3">
    <source>
        <dbReference type="Proteomes" id="UP000503287"/>
    </source>
</evidence>
<keyword evidence="1" id="KW-0732">Signal</keyword>
<name>A0A6G6SMY5_PROVU</name>
<dbReference type="Pfam" id="PF12869">
    <property type="entry name" value="tRNA_anti-like"/>
    <property type="match status" value="1"/>
</dbReference>
<dbReference type="InterPro" id="IPR024422">
    <property type="entry name" value="Protein_unknown_function_OB"/>
</dbReference>
<proteinExistence type="predicted"/>
<organism evidence="2 3">
    <name type="scientific">Proteus vulgaris</name>
    <dbReference type="NCBI Taxonomy" id="585"/>
    <lineage>
        <taxon>Bacteria</taxon>
        <taxon>Pseudomonadati</taxon>
        <taxon>Pseudomonadota</taxon>
        <taxon>Gammaproteobacteria</taxon>
        <taxon>Enterobacterales</taxon>
        <taxon>Morganellaceae</taxon>
        <taxon>Proteus</taxon>
    </lineage>
</organism>
<reference evidence="2 3" key="1">
    <citation type="submission" date="2020-01" db="EMBL/GenBank/DDBJ databases">
        <title>The genomic epidemiology of tigecycline resistance gene tet(X) variants in a swine farm in China.</title>
        <authorList>
            <person name="Peng K."/>
            <person name="Li R."/>
        </authorList>
    </citation>
    <scope>NUCLEOTIDE SEQUENCE [LARGE SCALE GENOMIC DNA]</scope>
    <source>
        <strain evidence="2 3">ZN3</strain>
    </source>
</reference>
<protein>
    <submittedName>
        <fullName evidence="2">Uncharacterized protein</fullName>
    </submittedName>
</protein>
<dbReference type="Proteomes" id="UP000503287">
    <property type="component" value="Chromosome"/>
</dbReference>
<dbReference type="RefSeq" id="WP_164526637.1">
    <property type="nucleotide sequence ID" value="NZ_CP047344.1"/>
</dbReference>
<evidence type="ECO:0000313" key="2">
    <source>
        <dbReference type="EMBL" id="QIF95151.1"/>
    </source>
</evidence>
<accession>A0A6G6SMY5</accession>
<feature type="signal peptide" evidence="1">
    <location>
        <begin position="1"/>
        <end position="20"/>
    </location>
</feature>
<gene>
    <name evidence="2" type="ORF">GTH24_15145</name>
</gene>